<reference evidence="3 4" key="1">
    <citation type="submission" date="2019-09" db="EMBL/GenBank/DDBJ databases">
        <title>Genome sequence of Adhaeribacter sp. M2.</title>
        <authorList>
            <person name="Srinivasan S."/>
        </authorList>
    </citation>
    <scope>NUCLEOTIDE SEQUENCE [LARGE SCALE GENOMIC DNA]</scope>
    <source>
        <strain evidence="3 4">M2</strain>
    </source>
</reference>
<proteinExistence type="predicted"/>
<feature type="chain" id="PRO_5025056201" evidence="1">
    <location>
        <begin position="38"/>
        <end position="696"/>
    </location>
</feature>
<dbReference type="Gene3D" id="2.60.40.10">
    <property type="entry name" value="Immunoglobulins"/>
    <property type="match status" value="2"/>
</dbReference>
<feature type="signal peptide" evidence="1">
    <location>
        <begin position="1"/>
        <end position="37"/>
    </location>
</feature>
<keyword evidence="1" id="KW-0732">Signal</keyword>
<dbReference type="Proteomes" id="UP000326570">
    <property type="component" value="Unassembled WGS sequence"/>
</dbReference>
<sequence>MLKNLYFSKANSNPTKSYMKKLLLLAGAFLTFSAAQAQYYYINYNGSNPRGLNTETVGQNPNSLNGWSTIFAGSTATVNTPTWSAVQTLPFAFSLGGTPVTSYKVSNTGVLTFSTAATAVPPVSNLALPSTDIPDNSIMAWGIQATTGDYIITKTFGTAPNRQHWIQFNSFSQTGNSSQGFTYWSIVLEETTNEVHIVDEYSDGAAATGISITAGIQLNSTTAVQVAASPNLRSQTFATKDPSPVDNVYYTFTPGTQPAYDLSVTSITNAKYPFLINGPYNILGMIRNLGATPITSFTLNYKVNGGATVSAPVTTNIGPLSTFQFSHAIQWAPTAAGTYTIEAWATDLNGTNADMVPANDSGSKAVHVMEYSTPRTVLHEVFTSSTCPPCKPGNQNLRNITLANPGKSIDIKYQQDFPSPGNDPYQSQESINRRGVYKINSIPRMEVDGGWDGNANSYTANMLNTARNKQSFIAISGTHTIVGHTVTAHATIDPIGNNLPNNDLVAHMVITEKRTIRNVRTNGETEFFDVMKKMMPDENGTTVAPLTAGNPVTLNQAYTFPFPVRVLNKDSVENVSNLEVVIFLQDRVTKEVFQAAKSVLASPAGIAENNLASTLSVYPNPTTGLVNITFTPEKAENAVLEIYNAVGARVWNTAISAQEINGKLIDADLSGQPNGFYFLNLKYGEQTVTKKIVLIK</sequence>
<name>A0A5N1ITT1_9BACT</name>
<protein>
    <submittedName>
        <fullName evidence="3">T9SS type A sorting domain-containing protein</fullName>
    </submittedName>
</protein>
<organism evidence="3 4">
    <name type="scientific">Adhaeribacter soli</name>
    <dbReference type="NCBI Taxonomy" id="2607655"/>
    <lineage>
        <taxon>Bacteria</taxon>
        <taxon>Pseudomonadati</taxon>
        <taxon>Bacteroidota</taxon>
        <taxon>Cytophagia</taxon>
        <taxon>Cytophagales</taxon>
        <taxon>Hymenobacteraceae</taxon>
        <taxon>Adhaeribacter</taxon>
    </lineage>
</organism>
<evidence type="ECO:0000259" key="2">
    <source>
        <dbReference type="Pfam" id="PF18962"/>
    </source>
</evidence>
<dbReference type="Pfam" id="PF18962">
    <property type="entry name" value="Por_Secre_tail"/>
    <property type="match status" value="1"/>
</dbReference>
<feature type="domain" description="Secretion system C-terminal sorting" evidence="2">
    <location>
        <begin position="617"/>
        <end position="693"/>
    </location>
</feature>
<evidence type="ECO:0000313" key="3">
    <source>
        <dbReference type="EMBL" id="KAA9333575.1"/>
    </source>
</evidence>
<dbReference type="InterPro" id="IPR013783">
    <property type="entry name" value="Ig-like_fold"/>
</dbReference>
<dbReference type="NCBIfam" id="TIGR04183">
    <property type="entry name" value="Por_Secre_tail"/>
    <property type="match status" value="1"/>
</dbReference>
<dbReference type="InterPro" id="IPR026444">
    <property type="entry name" value="Secre_tail"/>
</dbReference>
<comment type="caution">
    <text evidence="3">The sequence shown here is derived from an EMBL/GenBank/DDBJ whole genome shotgun (WGS) entry which is preliminary data.</text>
</comment>
<evidence type="ECO:0000313" key="4">
    <source>
        <dbReference type="Proteomes" id="UP000326570"/>
    </source>
</evidence>
<gene>
    <name evidence="3" type="ORF">F0P94_09975</name>
</gene>
<keyword evidence="4" id="KW-1185">Reference proteome</keyword>
<dbReference type="AlphaFoldDB" id="A0A5N1ITT1"/>
<dbReference type="EMBL" id="VTWT01000005">
    <property type="protein sequence ID" value="KAA9333575.1"/>
    <property type="molecule type" value="Genomic_DNA"/>
</dbReference>
<evidence type="ECO:0000256" key="1">
    <source>
        <dbReference type="SAM" id="SignalP"/>
    </source>
</evidence>
<accession>A0A5N1ITT1</accession>